<evidence type="ECO:0000313" key="12">
    <source>
        <dbReference type="Proteomes" id="UP000006055"/>
    </source>
</evidence>
<evidence type="ECO:0000256" key="8">
    <source>
        <dbReference type="ARBA" id="ARBA00023012"/>
    </source>
</evidence>
<evidence type="ECO:0000313" key="11">
    <source>
        <dbReference type="EMBL" id="AFM24364.1"/>
    </source>
</evidence>
<dbReference type="PROSITE" id="PS50109">
    <property type="entry name" value="HIS_KIN"/>
    <property type="match status" value="1"/>
</dbReference>
<dbReference type="InterPro" id="IPR004358">
    <property type="entry name" value="Sig_transdc_His_kin-like_C"/>
</dbReference>
<evidence type="ECO:0000256" key="3">
    <source>
        <dbReference type="ARBA" id="ARBA00022553"/>
    </source>
</evidence>
<reference evidence="12" key="1">
    <citation type="submission" date="2012-06" db="EMBL/GenBank/DDBJ databases">
        <title>Complete sequence of chromosome of Desulfomonile tiedjei DSM 6799.</title>
        <authorList>
            <person name="Lucas S."/>
            <person name="Copeland A."/>
            <person name="Lapidus A."/>
            <person name="Glavina del Rio T."/>
            <person name="Dalin E."/>
            <person name="Tice H."/>
            <person name="Bruce D."/>
            <person name="Goodwin L."/>
            <person name="Pitluck S."/>
            <person name="Peters L."/>
            <person name="Ovchinnikova G."/>
            <person name="Zeytun A."/>
            <person name="Lu M."/>
            <person name="Kyrpides N."/>
            <person name="Mavromatis K."/>
            <person name="Ivanova N."/>
            <person name="Brettin T."/>
            <person name="Detter J.C."/>
            <person name="Han C."/>
            <person name="Larimer F."/>
            <person name="Land M."/>
            <person name="Hauser L."/>
            <person name="Markowitz V."/>
            <person name="Cheng J.-F."/>
            <person name="Hugenholtz P."/>
            <person name="Woyke T."/>
            <person name="Wu D."/>
            <person name="Spring S."/>
            <person name="Schroeder M."/>
            <person name="Brambilla E."/>
            <person name="Klenk H.-P."/>
            <person name="Eisen J.A."/>
        </authorList>
    </citation>
    <scope>NUCLEOTIDE SEQUENCE [LARGE SCALE GENOMIC DNA]</scope>
    <source>
        <strain evidence="12">ATCC 49306 / DSM 6799 / DCB-1</strain>
    </source>
</reference>
<dbReference type="EC" id="2.7.13.3" evidence="2"/>
<evidence type="ECO:0000256" key="7">
    <source>
        <dbReference type="ARBA" id="ARBA00022840"/>
    </source>
</evidence>
<keyword evidence="9" id="KW-1133">Transmembrane helix</keyword>
<keyword evidence="4" id="KW-0808">Transferase</keyword>
<dbReference type="GO" id="GO:0005524">
    <property type="term" value="F:ATP binding"/>
    <property type="evidence" value="ECO:0007669"/>
    <property type="project" value="UniProtKB-KW"/>
</dbReference>
<evidence type="ECO:0000256" key="2">
    <source>
        <dbReference type="ARBA" id="ARBA00012438"/>
    </source>
</evidence>
<dbReference type="InterPro" id="IPR003594">
    <property type="entry name" value="HATPase_dom"/>
</dbReference>
<dbReference type="PANTHER" id="PTHR43065:SF10">
    <property type="entry name" value="PEROXIDE STRESS-ACTIVATED HISTIDINE KINASE MAK3"/>
    <property type="match status" value="1"/>
</dbReference>
<dbReference type="InterPro" id="IPR036890">
    <property type="entry name" value="HATPase_C_sf"/>
</dbReference>
<dbReference type="SUPFAM" id="SSF47384">
    <property type="entry name" value="Homodimeric domain of signal transducing histidine kinase"/>
    <property type="match status" value="1"/>
</dbReference>
<dbReference type="Proteomes" id="UP000006055">
    <property type="component" value="Chromosome"/>
</dbReference>
<dbReference type="KEGG" id="dti:Desti_1653"/>
<keyword evidence="8" id="KW-0902">Two-component regulatory system</keyword>
<dbReference type="PANTHER" id="PTHR43065">
    <property type="entry name" value="SENSOR HISTIDINE KINASE"/>
    <property type="match status" value="1"/>
</dbReference>
<evidence type="ECO:0000256" key="1">
    <source>
        <dbReference type="ARBA" id="ARBA00000085"/>
    </source>
</evidence>
<dbReference type="SMART" id="SM00388">
    <property type="entry name" value="HisKA"/>
    <property type="match status" value="1"/>
</dbReference>
<keyword evidence="7" id="KW-0067">ATP-binding</keyword>
<evidence type="ECO:0000256" key="5">
    <source>
        <dbReference type="ARBA" id="ARBA00022741"/>
    </source>
</evidence>
<name>I4C473_DESTA</name>
<sequence length="494" mass="56346">MWNRISLRTRIICMLALLVLVTVGGGITSMWYTYMMDRFFAALVESDIGAFRTSQELENAIVMQKGYVTYFFQDGDPQWLEKLDKYRNSFESILLKARKSTDSDKEREILNRIESLYIKYSYYRDQVLDLYKEGKKAEGFKLHKEIRDQFFAIIDLCQEFTRKYEERIAASRMQIADEAQLITVLAFAALVCVLVLSLVLAYILLIQVLGPIRQLTLTTQATTDNVEDEVKALSLRFRDLIEDVDQTKTKLKWSREHLLQAEKWALVGKLAAGVAHSVRNPLTSVKMRLFSMERTLALSPSQKEDFEVISEEIRHIDTIVGNFLEFSRPPKLKMQTVSPSDAVDMAIQLLRHRLESYDVKVTVQREERLPEIPADPDQLKEVFVNLIVNACEAMVDGGSIDISEKLNTSENMGRFITIAVSDKGPGVPDAIQEKLFQPFFSTKEEGTGLGLSIATRIVEEHGGWLDLKSRESEGATFIITLPIREEGAWEQSLS</sequence>
<dbReference type="InterPro" id="IPR005467">
    <property type="entry name" value="His_kinase_dom"/>
</dbReference>
<dbReference type="HOGENOM" id="CLU_000445_89_29_7"/>
<dbReference type="RefSeq" id="WP_014809512.1">
    <property type="nucleotide sequence ID" value="NC_018025.1"/>
</dbReference>
<dbReference type="CDD" id="cd00082">
    <property type="entry name" value="HisKA"/>
    <property type="match status" value="1"/>
</dbReference>
<evidence type="ECO:0000256" key="9">
    <source>
        <dbReference type="SAM" id="Phobius"/>
    </source>
</evidence>
<feature type="transmembrane region" description="Helical" evidence="9">
    <location>
        <begin position="181"/>
        <end position="205"/>
    </location>
</feature>
<evidence type="ECO:0000256" key="4">
    <source>
        <dbReference type="ARBA" id="ARBA00022679"/>
    </source>
</evidence>
<feature type="transmembrane region" description="Helical" evidence="9">
    <location>
        <begin position="12"/>
        <end position="34"/>
    </location>
</feature>
<dbReference type="SUPFAM" id="SSF55874">
    <property type="entry name" value="ATPase domain of HSP90 chaperone/DNA topoisomerase II/histidine kinase"/>
    <property type="match status" value="1"/>
</dbReference>
<keyword evidence="6 11" id="KW-0418">Kinase</keyword>
<protein>
    <recommendedName>
        <fullName evidence="2">histidine kinase</fullName>
        <ecNumber evidence="2">2.7.13.3</ecNumber>
    </recommendedName>
</protein>
<keyword evidence="3" id="KW-0597">Phosphoprotein</keyword>
<keyword evidence="12" id="KW-1185">Reference proteome</keyword>
<dbReference type="Pfam" id="PF12729">
    <property type="entry name" value="4HB_MCP_1"/>
    <property type="match status" value="1"/>
</dbReference>
<dbReference type="InterPro" id="IPR024478">
    <property type="entry name" value="HlyB_4HB_MCP"/>
</dbReference>
<dbReference type="GO" id="GO:0000155">
    <property type="term" value="F:phosphorelay sensor kinase activity"/>
    <property type="evidence" value="ECO:0007669"/>
    <property type="project" value="InterPro"/>
</dbReference>
<dbReference type="AlphaFoldDB" id="I4C473"/>
<evidence type="ECO:0000259" key="10">
    <source>
        <dbReference type="PROSITE" id="PS50109"/>
    </source>
</evidence>
<dbReference type="OrthoDB" id="9781147at2"/>
<dbReference type="Gene3D" id="3.30.565.10">
    <property type="entry name" value="Histidine kinase-like ATPase, C-terminal domain"/>
    <property type="match status" value="1"/>
</dbReference>
<keyword evidence="9" id="KW-0812">Transmembrane</keyword>
<comment type="catalytic activity">
    <reaction evidence="1">
        <text>ATP + protein L-histidine = ADP + protein N-phospho-L-histidine.</text>
        <dbReference type="EC" id="2.7.13.3"/>
    </reaction>
</comment>
<dbReference type="Pfam" id="PF00512">
    <property type="entry name" value="HisKA"/>
    <property type="match status" value="1"/>
</dbReference>
<evidence type="ECO:0000256" key="6">
    <source>
        <dbReference type="ARBA" id="ARBA00022777"/>
    </source>
</evidence>
<dbReference type="PATRIC" id="fig|706587.4.peg.1887"/>
<dbReference type="InterPro" id="IPR036097">
    <property type="entry name" value="HisK_dim/P_sf"/>
</dbReference>
<dbReference type="Pfam" id="PF02518">
    <property type="entry name" value="HATPase_c"/>
    <property type="match status" value="1"/>
</dbReference>
<keyword evidence="5" id="KW-0547">Nucleotide-binding</keyword>
<dbReference type="STRING" id="706587.Desti_1653"/>
<dbReference type="Gene3D" id="1.10.287.130">
    <property type="match status" value="1"/>
</dbReference>
<proteinExistence type="predicted"/>
<dbReference type="InterPro" id="IPR003661">
    <property type="entry name" value="HisK_dim/P_dom"/>
</dbReference>
<dbReference type="PRINTS" id="PR00344">
    <property type="entry name" value="BCTRLSENSOR"/>
</dbReference>
<keyword evidence="9" id="KW-0472">Membrane</keyword>
<dbReference type="SMART" id="SM00387">
    <property type="entry name" value="HATPase_c"/>
    <property type="match status" value="1"/>
</dbReference>
<gene>
    <name evidence="11" type="ordered locus">Desti_1653</name>
</gene>
<dbReference type="EMBL" id="CP003360">
    <property type="protein sequence ID" value="AFM24364.1"/>
    <property type="molecule type" value="Genomic_DNA"/>
</dbReference>
<feature type="domain" description="Histidine kinase" evidence="10">
    <location>
        <begin position="273"/>
        <end position="485"/>
    </location>
</feature>
<dbReference type="eggNOG" id="COG4191">
    <property type="taxonomic scope" value="Bacteria"/>
</dbReference>
<organism evidence="11 12">
    <name type="scientific">Desulfomonile tiedjei (strain ATCC 49306 / DSM 6799 / DCB-1)</name>
    <dbReference type="NCBI Taxonomy" id="706587"/>
    <lineage>
        <taxon>Bacteria</taxon>
        <taxon>Pseudomonadati</taxon>
        <taxon>Thermodesulfobacteriota</taxon>
        <taxon>Desulfomonilia</taxon>
        <taxon>Desulfomonilales</taxon>
        <taxon>Desulfomonilaceae</taxon>
        <taxon>Desulfomonile</taxon>
    </lineage>
</organism>
<accession>I4C473</accession>